<dbReference type="InterPro" id="IPR029062">
    <property type="entry name" value="Class_I_gatase-like"/>
</dbReference>
<dbReference type="Gene3D" id="3.40.50.880">
    <property type="match status" value="1"/>
</dbReference>
<dbReference type="AlphaFoldDB" id="A0A3B0RA62"/>
<keyword evidence="1" id="KW-0812">Transmembrane</keyword>
<evidence type="ECO:0000256" key="1">
    <source>
        <dbReference type="SAM" id="Phobius"/>
    </source>
</evidence>
<proteinExistence type="predicted"/>
<dbReference type="Pfam" id="PF09822">
    <property type="entry name" value="ABC_transp_aux"/>
    <property type="match status" value="1"/>
</dbReference>
<feature type="transmembrane region" description="Helical" evidence="1">
    <location>
        <begin position="17"/>
        <end position="35"/>
    </location>
</feature>
<reference evidence="3" key="1">
    <citation type="submission" date="2018-06" db="EMBL/GenBank/DDBJ databases">
        <authorList>
            <person name="Zhirakovskaya E."/>
        </authorList>
    </citation>
    <scope>NUCLEOTIDE SEQUENCE</scope>
</reference>
<evidence type="ECO:0000313" key="3">
    <source>
        <dbReference type="EMBL" id="VAV88387.1"/>
    </source>
</evidence>
<dbReference type="EMBL" id="UOEF01000043">
    <property type="protein sequence ID" value="VAV88387.1"/>
    <property type="molecule type" value="Genomic_DNA"/>
</dbReference>
<dbReference type="InterPro" id="IPR019196">
    <property type="entry name" value="ABC_transp_unknown"/>
</dbReference>
<organism evidence="3">
    <name type="scientific">hydrothermal vent metagenome</name>
    <dbReference type="NCBI Taxonomy" id="652676"/>
    <lineage>
        <taxon>unclassified sequences</taxon>
        <taxon>metagenomes</taxon>
        <taxon>ecological metagenomes</taxon>
    </lineage>
</organism>
<protein>
    <recommendedName>
        <fullName evidence="2">ABC-type uncharacterized transport system domain-containing protein</fullName>
    </recommendedName>
</protein>
<accession>A0A3B0RA62</accession>
<name>A0A3B0RA62_9ZZZZ</name>
<keyword evidence="1" id="KW-1133">Transmembrane helix</keyword>
<feature type="non-terminal residue" evidence="3">
    <location>
        <position position="1"/>
    </location>
</feature>
<gene>
    <name evidence="3" type="ORF">MNBD_ALPHA04-1076</name>
</gene>
<keyword evidence="1" id="KW-0472">Membrane</keyword>
<sequence length="277" mass="30336">QTRSQSGYADGSGTLKLALKLATIAAVILAGVLLFRHLDSAEAARETPETLEIQLMTSLPIIWGEGASLGDILSDDTPPYPIYSYWQKRYKIEPVDSFENLQKSETDIVILAQPRAMAPADLADIDAWVRGGGRAIVMTDPALVWPSELPLGDNRRPLISGLLSPLLSHWGLELVVLEDMERAFVELDFGDLKIATAGVGAFRPLAAKTSARADCQFSSGNILADCKVGKGRAILIADADFLHENMWITDPLWQTEKRSQAMLMVDQMVRDLTEEEG</sequence>
<feature type="domain" description="ABC-type uncharacterised transport system" evidence="2">
    <location>
        <begin position="60"/>
        <end position="173"/>
    </location>
</feature>
<evidence type="ECO:0000259" key="2">
    <source>
        <dbReference type="Pfam" id="PF09822"/>
    </source>
</evidence>